<evidence type="ECO:0000259" key="1">
    <source>
        <dbReference type="PROSITE" id="PS50174"/>
    </source>
</evidence>
<dbReference type="Pfam" id="PF01585">
    <property type="entry name" value="G-patch"/>
    <property type="match status" value="1"/>
</dbReference>
<evidence type="ECO:0000313" key="2">
    <source>
        <dbReference type="EMBL" id="RDX64807.1"/>
    </source>
</evidence>
<organism evidence="2 3">
    <name type="scientific">Mucuna pruriens</name>
    <name type="common">Velvet bean</name>
    <name type="synonym">Dolichos pruriens</name>
    <dbReference type="NCBI Taxonomy" id="157652"/>
    <lineage>
        <taxon>Eukaryota</taxon>
        <taxon>Viridiplantae</taxon>
        <taxon>Streptophyta</taxon>
        <taxon>Embryophyta</taxon>
        <taxon>Tracheophyta</taxon>
        <taxon>Spermatophyta</taxon>
        <taxon>Magnoliopsida</taxon>
        <taxon>eudicotyledons</taxon>
        <taxon>Gunneridae</taxon>
        <taxon>Pentapetalae</taxon>
        <taxon>rosids</taxon>
        <taxon>fabids</taxon>
        <taxon>Fabales</taxon>
        <taxon>Fabaceae</taxon>
        <taxon>Papilionoideae</taxon>
        <taxon>50 kb inversion clade</taxon>
        <taxon>NPAAA clade</taxon>
        <taxon>indigoferoid/millettioid clade</taxon>
        <taxon>Phaseoleae</taxon>
        <taxon>Mucuna</taxon>
    </lineage>
</organism>
<keyword evidence="3" id="KW-1185">Reference proteome</keyword>
<dbReference type="SMART" id="SM00443">
    <property type="entry name" value="G_patch"/>
    <property type="match status" value="1"/>
</dbReference>
<dbReference type="EMBL" id="QJKJ01014220">
    <property type="protein sequence ID" value="RDX64807.1"/>
    <property type="molecule type" value="Genomic_DNA"/>
</dbReference>
<dbReference type="AlphaFoldDB" id="A0A371EFJ8"/>
<gene>
    <name evidence="2" type="ORF">CR513_56590</name>
</gene>
<sequence length="197" mass="21998">MDPLNKTHPFLVNSKSQIYHESAEALETSFQSLEIVGTTCVEVKQGSPRPLKEALMAAKVLIRGGYQLGQGLGRHLEGMTKPLKLQENKGRCGLGYNMLNVGERSTAKLLYLQNRSSLMASWGLYQHFKSGGIMLSEQVAMVGAIQIKHKIKKEPPIQKDNIVLLHVDFGGSKNWIREECIEAETLVKMEKMMEQGD</sequence>
<proteinExistence type="predicted"/>
<reference evidence="2" key="1">
    <citation type="submission" date="2018-05" db="EMBL/GenBank/DDBJ databases">
        <title>Draft genome of Mucuna pruriens seed.</title>
        <authorList>
            <person name="Nnadi N.E."/>
            <person name="Vos R."/>
            <person name="Hasami M.H."/>
            <person name="Devisetty U.K."/>
            <person name="Aguiy J.C."/>
        </authorList>
    </citation>
    <scope>NUCLEOTIDE SEQUENCE [LARGE SCALE GENOMIC DNA]</scope>
    <source>
        <strain evidence="2">JCA_2017</strain>
    </source>
</reference>
<evidence type="ECO:0000313" key="3">
    <source>
        <dbReference type="Proteomes" id="UP000257109"/>
    </source>
</evidence>
<dbReference type="PROSITE" id="PS50174">
    <property type="entry name" value="G_PATCH"/>
    <property type="match status" value="1"/>
</dbReference>
<name>A0A371EFJ8_MUCPR</name>
<protein>
    <recommendedName>
        <fullName evidence="1">G-patch domain-containing protein</fullName>
    </recommendedName>
</protein>
<dbReference type="Proteomes" id="UP000257109">
    <property type="component" value="Unassembled WGS sequence"/>
</dbReference>
<dbReference type="InterPro" id="IPR000467">
    <property type="entry name" value="G_patch_dom"/>
</dbReference>
<feature type="non-terminal residue" evidence="2">
    <location>
        <position position="1"/>
    </location>
</feature>
<accession>A0A371EFJ8</accession>
<comment type="caution">
    <text evidence="2">The sequence shown here is derived from an EMBL/GenBank/DDBJ whole genome shotgun (WGS) entry which is preliminary data.</text>
</comment>
<feature type="domain" description="G-patch" evidence="1">
    <location>
        <begin position="53"/>
        <end position="99"/>
    </location>
</feature>
<dbReference type="GO" id="GO:0003676">
    <property type="term" value="F:nucleic acid binding"/>
    <property type="evidence" value="ECO:0007669"/>
    <property type="project" value="InterPro"/>
</dbReference>